<keyword evidence="5" id="KW-0963">Cytoplasm</keyword>
<dbReference type="InterPro" id="IPR004659">
    <property type="entry name" value="RNase_E/G"/>
</dbReference>
<dbReference type="EMBL" id="CP001997">
    <property type="protein sequence ID" value="ADE56746.1"/>
    <property type="molecule type" value="Genomic_DNA"/>
</dbReference>
<dbReference type="GO" id="GO:0006364">
    <property type="term" value="P:rRNA processing"/>
    <property type="evidence" value="ECO:0007669"/>
    <property type="project" value="UniProtKB-KW"/>
</dbReference>
<evidence type="ECO:0000256" key="4">
    <source>
        <dbReference type="ARBA" id="ARBA00017719"/>
    </source>
</evidence>
<dbReference type="GO" id="GO:0000049">
    <property type="term" value="F:tRNA binding"/>
    <property type="evidence" value="ECO:0007669"/>
    <property type="project" value="UniProtKB-KW"/>
</dbReference>
<evidence type="ECO:0000256" key="9">
    <source>
        <dbReference type="ARBA" id="ARBA00022722"/>
    </source>
</evidence>
<dbReference type="Gene3D" id="3.40.1260.20">
    <property type="entry name" value="Ribonuclease E, catalytic domain"/>
    <property type="match status" value="1"/>
</dbReference>
<dbReference type="HOGENOM" id="CLU_003468_5_3_0"/>
<keyword evidence="12" id="KW-0255">Endonuclease</keyword>
<proteinExistence type="inferred from homology"/>
<keyword evidence="13" id="KW-0378">Hydrolase</keyword>
<evidence type="ECO:0000256" key="7">
    <source>
        <dbReference type="ARBA" id="ARBA00022555"/>
    </source>
</evidence>
<dbReference type="Pfam" id="PF10150">
    <property type="entry name" value="RNase_E_G"/>
    <property type="match status" value="1"/>
</dbReference>
<evidence type="ECO:0000313" key="17">
    <source>
        <dbReference type="EMBL" id="ADE56746.1"/>
    </source>
</evidence>
<dbReference type="NCBIfam" id="TIGR00757">
    <property type="entry name" value="RNaseEG"/>
    <property type="match status" value="1"/>
</dbReference>
<keyword evidence="8" id="KW-0819">tRNA processing</keyword>
<reference evidence="17 18" key="1">
    <citation type="journal article" date="2010" name="Stand. Genomic Sci.">
        <title>Complete genome sequence of Aminobacterium colombiense type strain (ALA-1).</title>
        <authorList>
            <person name="Chertkov O."/>
            <person name="Sikorski J."/>
            <person name="Brambilla E."/>
            <person name="Lapidus A."/>
            <person name="Copeland A."/>
            <person name="Glavina Del Rio T."/>
            <person name="Nolan M."/>
            <person name="Lucas S."/>
            <person name="Tice H."/>
            <person name="Cheng J.F."/>
            <person name="Han C."/>
            <person name="Detter J.C."/>
            <person name="Bruce D."/>
            <person name="Tapia R."/>
            <person name="Goodwin L."/>
            <person name="Pitluck S."/>
            <person name="Liolios K."/>
            <person name="Ivanova N."/>
            <person name="Mavromatis K."/>
            <person name="Ovchinnikova G."/>
            <person name="Pati A."/>
            <person name="Chen A."/>
            <person name="Palaniappan K."/>
            <person name="Land M."/>
            <person name="Hauser L."/>
            <person name="Chang Y.J."/>
            <person name="Jeffries C.D."/>
            <person name="Spring S."/>
            <person name="Rohde M."/>
            <person name="Goker M."/>
            <person name="Bristow J."/>
            <person name="Eisen J.A."/>
            <person name="Markowitz V."/>
            <person name="Hugenholtz P."/>
            <person name="Kyrpides N.C."/>
            <person name="Klenk H.P."/>
        </authorList>
    </citation>
    <scope>NUCLEOTIDE SEQUENCE [LARGE SCALE GENOMIC DNA]</scope>
    <source>
        <strain evidence="18">DSM 12261 / ALA-1</strain>
    </source>
</reference>
<keyword evidence="6" id="KW-0698">rRNA processing</keyword>
<comment type="similarity">
    <text evidence="3">Belongs to the RNase E/G family. RNase G subfamily.</text>
</comment>
<dbReference type="OrthoDB" id="9804278at2"/>
<keyword evidence="15" id="KW-0694">RNA-binding</keyword>
<evidence type="ECO:0000313" key="18">
    <source>
        <dbReference type="Proteomes" id="UP000002366"/>
    </source>
</evidence>
<keyword evidence="9" id="KW-0540">Nuclease</keyword>
<name>D5EDW4_AMICL</name>
<evidence type="ECO:0000256" key="12">
    <source>
        <dbReference type="ARBA" id="ARBA00022759"/>
    </source>
</evidence>
<dbReference type="KEGG" id="aco:Amico_0611"/>
<keyword evidence="11" id="KW-0699">rRNA-binding</keyword>
<accession>D5EDW4</accession>
<dbReference type="STRING" id="572547.Amico_0611"/>
<keyword evidence="10" id="KW-0479">Metal-binding</keyword>
<evidence type="ECO:0000256" key="11">
    <source>
        <dbReference type="ARBA" id="ARBA00022730"/>
    </source>
</evidence>
<dbReference type="Pfam" id="PF20833">
    <property type="entry name" value="RNase_E_G_Thio"/>
    <property type="match status" value="1"/>
</dbReference>
<organism evidence="17 18">
    <name type="scientific">Aminobacterium colombiense (strain DSM 12261 / ALA-1)</name>
    <dbReference type="NCBI Taxonomy" id="572547"/>
    <lineage>
        <taxon>Bacteria</taxon>
        <taxon>Thermotogati</taxon>
        <taxon>Synergistota</taxon>
        <taxon>Synergistia</taxon>
        <taxon>Synergistales</taxon>
        <taxon>Aminobacteriaceae</taxon>
        <taxon>Aminobacterium</taxon>
    </lineage>
</organism>
<dbReference type="GO" id="GO:0004519">
    <property type="term" value="F:endonuclease activity"/>
    <property type="evidence" value="ECO:0007669"/>
    <property type="project" value="UniProtKB-KW"/>
</dbReference>
<dbReference type="SUPFAM" id="SSF50249">
    <property type="entry name" value="Nucleic acid-binding proteins"/>
    <property type="match status" value="1"/>
</dbReference>
<dbReference type="GO" id="GO:0005737">
    <property type="term" value="C:cytoplasm"/>
    <property type="evidence" value="ECO:0007669"/>
    <property type="project" value="UniProtKB-SubCell"/>
</dbReference>
<sequence>MTDRKIIANTLDPEEMRVAILEKGKLVDIFVERMWERQKTGEIYKARVDSVLPGIHAAFVNLGDGRNAFLYLNDAKGINLKPNVEVVVQVVKAARKNKGARVTSRISLPGRYLVLVPDGQETGVSKRIIDEEERKRLRFLAKKLRDEGEGYGVIIRTAAEGVDEETLTHDLHTLVDLWREIRHDAQIQAAPCLIYRDIGLVGRVLRDELTGDVSEIVIDSEEECHKVKDYLNRILEGQEPEVSLYEGSSPIFDFYGIERELETALDRKVWLRSGAYLIIDHTEALTVIDVNTGKYVGDTDLRHTVLDTNLEAADEIARQLRLRAIGGIVVIDFIDMEYEEDRQKLLQRLDEVFQKDRYRARIFGVSQLGLVEITRKRARPDVRSVMTRGCPFCGGYGWVLKEDSVAMHIKRFLRKVSLSNKADAMLLETHSVIAQYIADTYLAVWEEELQRRIFIAAAPEFAWNKYRLDMQGPIDVVERRIEQMEQWEAQIRVYRTASS</sequence>
<dbReference type="InterPro" id="IPR003029">
    <property type="entry name" value="S1_domain"/>
</dbReference>
<feature type="domain" description="S1 motif" evidence="16">
    <location>
        <begin position="39"/>
        <end position="105"/>
    </location>
</feature>
<comment type="subcellular location">
    <subcellularLocation>
        <location evidence="2">Cytoplasm</location>
    </subcellularLocation>
</comment>
<comment type="cofactor">
    <cofactor evidence="1">
        <name>Mg(2+)</name>
        <dbReference type="ChEBI" id="CHEBI:18420"/>
    </cofactor>
</comment>
<dbReference type="GO" id="GO:0046872">
    <property type="term" value="F:metal ion binding"/>
    <property type="evidence" value="ECO:0007669"/>
    <property type="project" value="UniProtKB-KW"/>
</dbReference>
<evidence type="ECO:0000256" key="3">
    <source>
        <dbReference type="ARBA" id="ARBA00005663"/>
    </source>
</evidence>
<dbReference type="InterPro" id="IPR019307">
    <property type="entry name" value="RNA-bd_AU-1/RNase_E/G"/>
</dbReference>
<keyword evidence="7" id="KW-0820">tRNA-binding</keyword>
<dbReference type="AlphaFoldDB" id="D5EDW4"/>
<dbReference type="RefSeq" id="WP_013048012.1">
    <property type="nucleotide sequence ID" value="NC_014011.1"/>
</dbReference>
<evidence type="ECO:0000259" key="16">
    <source>
        <dbReference type="SMART" id="SM00316"/>
    </source>
</evidence>
<evidence type="ECO:0000256" key="8">
    <source>
        <dbReference type="ARBA" id="ARBA00022694"/>
    </source>
</evidence>
<dbReference type="eggNOG" id="COG1530">
    <property type="taxonomic scope" value="Bacteria"/>
</dbReference>
<dbReference type="SMART" id="SM00316">
    <property type="entry name" value="S1"/>
    <property type="match status" value="1"/>
</dbReference>
<dbReference type="Proteomes" id="UP000002366">
    <property type="component" value="Chromosome"/>
</dbReference>
<dbReference type="GO" id="GO:0016787">
    <property type="term" value="F:hydrolase activity"/>
    <property type="evidence" value="ECO:0007669"/>
    <property type="project" value="UniProtKB-KW"/>
</dbReference>
<dbReference type="GO" id="GO:0004540">
    <property type="term" value="F:RNA nuclease activity"/>
    <property type="evidence" value="ECO:0007669"/>
    <property type="project" value="InterPro"/>
</dbReference>
<evidence type="ECO:0000256" key="14">
    <source>
        <dbReference type="ARBA" id="ARBA00022842"/>
    </source>
</evidence>
<dbReference type="Gene3D" id="2.40.50.140">
    <property type="entry name" value="Nucleic acid-binding proteins"/>
    <property type="match status" value="1"/>
</dbReference>
<dbReference type="PANTHER" id="PTHR30001:SF0">
    <property type="entry name" value="RIBONUCLEASE G"/>
    <property type="match status" value="1"/>
</dbReference>
<protein>
    <recommendedName>
        <fullName evidence="4">Ribonuclease G</fullName>
    </recommendedName>
</protein>
<dbReference type="InterPro" id="IPR048583">
    <property type="entry name" value="RNase_E_G_thioredoxin-like"/>
</dbReference>
<keyword evidence="18" id="KW-1185">Reference proteome</keyword>
<evidence type="ECO:0000256" key="5">
    <source>
        <dbReference type="ARBA" id="ARBA00022490"/>
    </source>
</evidence>
<dbReference type="GO" id="GO:0008033">
    <property type="term" value="P:tRNA processing"/>
    <property type="evidence" value="ECO:0007669"/>
    <property type="project" value="UniProtKB-KW"/>
</dbReference>
<evidence type="ECO:0000256" key="13">
    <source>
        <dbReference type="ARBA" id="ARBA00022801"/>
    </source>
</evidence>
<dbReference type="InterPro" id="IPR012340">
    <property type="entry name" value="NA-bd_OB-fold"/>
</dbReference>
<evidence type="ECO:0000256" key="10">
    <source>
        <dbReference type="ARBA" id="ARBA00022723"/>
    </source>
</evidence>
<dbReference type="GO" id="GO:0019843">
    <property type="term" value="F:rRNA binding"/>
    <property type="evidence" value="ECO:0007669"/>
    <property type="project" value="UniProtKB-KW"/>
</dbReference>
<gene>
    <name evidence="17" type="ordered locus">Amico_0611</name>
</gene>
<keyword evidence="14" id="KW-0460">Magnesium</keyword>
<evidence type="ECO:0000256" key="6">
    <source>
        <dbReference type="ARBA" id="ARBA00022552"/>
    </source>
</evidence>
<evidence type="ECO:0000256" key="1">
    <source>
        <dbReference type="ARBA" id="ARBA00001946"/>
    </source>
</evidence>
<dbReference type="PANTHER" id="PTHR30001">
    <property type="entry name" value="RIBONUCLEASE"/>
    <property type="match status" value="1"/>
</dbReference>
<evidence type="ECO:0000256" key="15">
    <source>
        <dbReference type="ARBA" id="ARBA00022884"/>
    </source>
</evidence>
<evidence type="ECO:0000256" key="2">
    <source>
        <dbReference type="ARBA" id="ARBA00004496"/>
    </source>
</evidence>
<dbReference type="CDD" id="cd04453">
    <property type="entry name" value="S1_RNase_E"/>
    <property type="match status" value="1"/>
</dbReference>